<evidence type="ECO:0000256" key="3">
    <source>
        <dbReference type="ARBA" id="ARBA00022723"/>
    </source>
</evidence>
<dbReference type="Pfam" id="PF01179">
    <property type="entry name" value="Cu_amine_oxid"/>
    <property type="match status" value="1"/>
</dbReference>
<proteinExistence type="inferred from homology"/>
<protein>
    <recommendedName>
        <fullName evidence="7">Amine oxidase</fullName>
        <ecNumber evidence="7">1.4.3.-</ecNumber>
    </recommendedName>
</protein>
<comment type="cofactor">
    <cofactor evidence="7">
        <name>Cu cation</name>
        <dbReference type="ChEBI" id="CHEBI:23378"/>
    </cofactor>
    <text evidence="7">Contains 1 topaquinone per subunit.</text>
</comment>
<dbReference type="PANTHER" id="PTHR10638:SF33">
    <property type="entry name" value="AMINE OXIDASE"/>
    <property type="match status" value="1"/>
</dbReference>
<comment type="similarity">
    <text evidence="2 7">Belongs to the copper/topaquinone oxidase family.</text>
</comment>
<organism evidence="11 12">
    <name type="scientific">Diatrype stigma</name>
    <dbReference type="NCBI Taxonomy" id="117547"/>
    <lineage>
        <taxon>Eukaryota</taxon>
        <taxon>Fungi</taxon>
        <taxon>Dikarya</taxon>
        <taxon>Ascomycota</taxon>
        <taxon>Pezizomycotina</taxon>
        <taxon>Sordariomycetes</taxon>
        <taxon>Xylariomycetidae</taxon>
        <taxon>Xylariales</taxon>
        <taxon>Diatrypaceae</taxon>
        <taxon>Diatrype</taxon>
    </lineage>
</organism>
<sequence>MNKEDDYAPGMPFGESPGKIIAMALHPLADLTSNEIDRARNLVQEKHPRILLSFKAITLEEPDKKSMLEYLEAEHAGKSATRPDRIAYCAYYFRGTAKFLTAEVNLTTGQTQVAEHEGDGVHGNVDFGEVLEVEQAVMKCSEVQAEIDKLKLPGHLEVIPEPWIFGSDGVDDLNRHFQVYMFIREKGKLDSNHYARPLAFSPIFDPTNMKLVKIQQISTGPDHNVHEQGAYKDQPPNEYVPNEVQLRTDLQPLHVVQPNGPSFQITKDRVLTWQKWQMRIGFNYREGPVLRDVRYILMFIFNQAGEMEYQVRATGILSTSAIDEGVTVDFGTVVHPGVLAAHHQHILSLRIDPIIGSYLHGNTVVQQEAQAMPLDEHNPHGNGYRVVKTDITTEGGHDLDWSKSRVFSVKNPHLSNPVNGLPISYKLMFPPVPPLLSHPSSFNAKRAEFADHHLYVTKYRPNELYSGGTFTNQSRGDTGIKSWIAKNQASTVDQDVVLWVQFGLNHVTRIEDFPVM</sequence>
<keyword evidence="4 7" id="KW-0801">TPQ</keyword>
<comment type="PTM">
    <text evidence="7">Topaquinone (TPQ) is generated by copper-dependent autoxidation of a specific tyrosyl residue.</text>
</comment>
<dbReference type="GO" id="GO:0005507">
    <property type="term" value="F:copper ion binding"/>
    <property type="evidence" value="ECO:0007669"/>
    <property type="project" value="InterPro"/>
</dbReference>
<evidence type="ECO:0000256" key="7">
    <source>
        <dbReference type="RuleBase" id="RU000672"/>
    </source>
</evidence>
<dbReference type="GO" id="GO:0048038">
    <property type="term" value="F:quinone binding"/>
    <property type="evidence" value="ECO:0007669"/>
    <property type="project" value="InterPro"/>
</dbReference>
<dbReference type="SUPFAM" id="SSF54416">
    <property type="entry name" value="Amine oxidase N-terminal region"/>
    <property type="match status" value="2"/>
</dbReference>
<evidence type="ECO:0000256" key="6">
    <source>
        <dbReference type="ARBA" id="ARBA00023008"/>
    </source>
</evidence>
<dbReference type="GO" id="GO:0008131">
    <property type="term" value="F:primary methylamine oxidase activity"/>
    <property type="evidence" value="ECO:0007669"/>
    <property type="project" value="InterPro"/>
</dbReference>
<dbReference type="InterPro" id="IPR016182">
    <property type="entry name" value="Cu_amine_oxidase_N-reg"/>
</dbReference>
<keyword evidence="12" id="KW-1185">Reference proteome</keyword>
<dbReference type="Gene3D" id="2.70.98.20">
    <property type="entry name" value="Copper amine oxidase, catalytic domain"/>
    <property type="match status" value="2"/>
</dbReference>
<dbReference type="SUPFAM" id="SSF49998">
    <property type="entry name" value="Amine oxidase catalytic domain"/>
    <property type="match status" value="1"/>
</dbReference>
<evidence type="ECO:0000313" key="12">
    <source>
        <dbReference type="Proteomes" id="UP001320420"/>
    </source>
</evidence>
<evidence type="ECO:0000259" key="9">
    <source>
        <dbReference type="Pfam" id="PF02727"/>
    </source>
</evidence>
<keyword evidence="6 7" id="KW-0186">Copper</keyword>
<dbReference type="GO" id="GO:0009308">
    <property type="term" value="P:amine metabolic process"/>
    <property type="evidence" value="ECO:0007669"/>
    <property type="project" value="UniProtKB-UniRule"/>
</dbReference>
<dbReference type="InterPro" id="IPR036460">
    <property type="entry name" value="Cu_amine_oxidase_C_sf"/>
</dbReference>
<dbReference type="Pfam" id="PF02728">
    <property type="entry name" value="Cu_amine_oxidN3"/>
    <property type="match status" value="1"/>
</dbReference>
<comment type="caution">
    <text evidence="11">The sequence shown here is derived from an EMBL/GenBank/DDBJ whole genome shotgun (WGS) entry which is preliminary data.</text>
</comment>
<evidence type="ECO:0000256" key="1">
    <source>
        <dbReference type="ARBA" id="ARBA00001935"/>
    </source>
</evidence>
<reference evidence="11 12" key="1">
    <citation type="submission" date="2024-02" db="EMBL/GenBank/DDBJ databases">
        <title>De novo assembly and annotation of 12 fungi associated with fruit tree decline syndrome in Ontario, Canada.</title>
        <authorList>
            <person name="Sulman M."/>
            <person name="Ellouze W."/>
            <person name="Ilyukhin E."/>
        </authorList>
    </citation>
    <scope>NUCLEOTIDE SEQUENCE [LARGE SCALE GENOMIC DNA]</scope>
    <source>
        <strain evidence="11 12">M11/M66-122</strain>
    </source>
</reference>
<evidence type="ECO:0000256" key="2">
    <source>
        <dbReference type="ARBA" id="ARBA00007983"/>
    </source>
</evidence>
<dbReference type="PANTHER" id="PTHR10638">
    <property type="entry name" value="COPPER AMINE OXIDASE"/>
    <property type="match status" value="1"/>
</dbReference>
<dbReference type="Gene3D" id="3.10.450.40">
    <property type="match status" value="2"/>
</dbReference>
<comment type="cofactor">
    <cofactor evidence="1">
        <name>Cu cation</name>
        <dbReference type="ChEBI" id="CHEBI:23378"/>
    </cofactor>
</comment>
<dbReference type="InterPro" id="IPR015802">
    <property type="entry name" value="Cu_amine_oxidase_N3"/>
</dbReference>
<dbReference type="EC" id="1.4.3.-" evidence="7"/>
<accession>A0AAN9YUC2</accession>
<dbReference type="Pfam" id="PF02727">
    <property type="entry name" value="Cu_amine_oxidN2"/>
    <property type="match status" value="1"/>
</dbReference>
<dbReference type="InterPro" id="IPR015800">
    <property type="entry name" value="Cu_amine_oxidase_N2"/>
</dbReference>
<evidence type="ECO:0000313" key="11">
    <source>
        <dbReference type="EMBL" id="KAK7754937.1"/>
    </source>
</evidence>
<evidence type="ECO:0000256" key="5">
    <source>
        <dbReference type="ARBA" id="ARBA00023002"/>
    </source>
</evidence>
<gene>
    <name evidence="11" type="ORF">SLS62_003021</name>
</gene>
<dbReference type="EMBL" id="JAKJXP020000016">
    <property type="protein sequence ID" value="KAK7754937.1"/>
    <property type="molecule type" value="Genomic_DNA"/>
</dbReference>
<keyword evidence="5 7" id="KW-0560">Oxidoreductase</keyword>
<name>A0AAN9YUC2_9PEZI</name>
<feature type="domain" description="Copper amine oxidase N3-terminal" evidence="10">
    <location>
        <begin position="125"/>
        <end position="215"/>
    </location>
</feature>
<feature type="domain" description="Copper amine oxidase catalytic" evidence="8">
    <location>
        <begin position="295"/>
        <end position="516"/>
    </location>
</feature>
<evidence type="ECO:0000256" key="4">
    <source>
        <dbReference type="ARBA" id="ARBA00022772"/>
    </source>
</evidence>
<evidence type="ECO:0000259" key="8">
    <source>
        <dbReference type="Pfam" id="PF01179"/>
    </source>
</evidence>
<dbReference type="InterPro" id="IPR015798">
    <property type="entry name" value="Cu_amine_oxidase_C"/>
</dbReference>
<dbReference type="Proteomes" id="UP001320420">
    <property type="component" value="Unassembled WGS sequence"/>
</dbReference>
<keyword evidence="3 7" id="KW-0479">Metal-binding</keyword>
<feature type="domain" description="Copper amine oxidase N2-terminal" evidence="9">
    <location>
        <begin position="26"/>
        <end position="88"/>
    </location>
</feature>
<dbReference type="InterPro" id="IPR000269">
    <property type="entry name" value="Cu_amine_oxidase"/>
</dbReference>
<evidence type="ECO:0000259" key="10">
    <source>
        <dbReference type="Pfam" id="PF02728"/>
    </source>
</evidence>
<dbReference type="AlphaFoldDB" id="A0AAN9YUC2"/>